<feature type="region of interest" description="Disordered" evidence="5">
    <location>
        <begin position="1"/>
        <end position="33"/>
    </location>
</feature>
<dbReference type="PANTHER" id="PTHR23501:SF198">
    <property type="entry name" value="AZOLE RESISTANCE PROTEIN 1-RELATED"/>
    <property type="match status" value="1"/>
</dbReference>
<evidence type="ECO:0000313" key="8">
    <source>
        <dbReference type="Proteomes" id="UP001276659"/>
    </source>
</evidence>
<evidence type="ECO:0000256" key="4">
    <source>
        <dbReference type="ARBA" id="ARBA00023136"/>
    </source>
</evidence>
<dbReference type="AlphaFoldDB" id="A0AAE0DPM8"/>
<sequence>MDQVSDSEKVASTMTSEVKPEKNASLTADIDSDEQNLSQASKTEGLFSLQRQELEGNLVDLHTYSLDFLLIFEVASVVQAAAPSSVAFIVGRVLSGIGGSGVLAGSLTIFSEEIPKAKLPYVMGAFGWVHSIGGIAGPVIGGAWDYKSSLKEVLVKFDYPGIAVFAAAVVALLLGLQFGGSSYSWSDGRTIASLTIAGVLFLISAAIESWKGSDAIVPGKIIGNRVVSLSSIYTSTLDGAYFILTYQISLWFQSISGLSARDSVGSGVLTTLRPGASAVNWVIGEVLAGAGTGFGNSLPLLAVQDTLSPGDVPIGYAVVLTAGYLGSSVALAISQAVFAGRLKRNIRLQLQGVDSDVIINAGATDLRN</sequence>
<keyword evidence="8" id="KW-1185">Reference proteome</keyword>
<organism evidence="7 8">
    <name type="scientific">Lepraria neglecta</name>
    <dbReference type="NCBI Taxonomy" id="209136"/>
    <lineage>
        <taxon>Eukaryota</taxon>
        <taxon>Fungi</taxon>
        <taxon>Dikarya</taxon>
        <taxon>Ascomycota</taxon>
        <taxon>Pezizomycotina</taxon>
        <taxon>Lecanoromycetes</taxon>
        <taxon>OSLEUM clade</taxon>
        <taxon>Lecanoromycetidae</taxon>
        <taxon>Lecanorales</taxon>
        <taxon>Lecanorineae</taxon>
        <taxon>Stereocaulaceae</taxon>
        <taxon>Lepraria</taxon>
    </lineage>
</organism>
<proteinExistence type="predicted"/>
<protein>
    <recommendedName>
        <fullName evidence="9">Major facilitator superfamily (MFS) profile domain-containing protein</fullName>
    </recommendedName>
</protein>
<accession>A0AAE0DPM8</accession>
<dbReference type="InterPro" id="IPR036259">
    <property type="entry name" value="MFS_trans_sf"/>
</dbReference>
<evidence type="ECO:0000256" key="2">
    <source>
        <dbReference type="ARBA" id="ARBA00022692"/>
    </source>
</evidence>
<dbReference type="EMBL" id="JASNWA010000006">
    <property type="protein sequence ID" value="KAK3174858.1"/>
    <property type="molecule type" value="Genomic_DNA"/>
</dbReference>
<feature type="transmembrane region" description="Helical" evidence="6">
    <location>
        <begin position="88"/>
        <end position="110"/>
    </location>
</feature>
<evidence type="ECO:0000313" key="7">
    <source>
        <dbReference type="EMBL" id="KAK3174858.1"/>
    </source>
</evidence>
<gene>
    <name evidence="7" type="ORF">OEA41_002104</name>
</gene>
<comment type="subcellular location">
    <subcellularLocation>
        <location evidence="1">Membrane</location>
        <topology evidence="1">Multi-pass membrane protein</topology>
    </subcellularLocation>
</comment>
<feature type="transmembrane region" description="Helical" evidence="6">
    <location>
        <begin position="314"/>
        <end position="338"/>
    </location>
</feature>
<evidence type="ECO:0000256" key="1">
    <source>
        <dbReference type="ARBA" id="ARBA00004141"/>
    </source>
</evidence>
<dbReference type="GO" id="GO:0005886">
    <property type="term" value="C:plasma membrane"/>
    <property type="evidence" value="ECO:0007669"/>
    <property type="project" value="TreeGrafter"/>
</dbReference>
<keyword evidence="2 6" id="KW-0812">Transmembrane</keyword>
<feature type="transmembrane region" description="Helical" evidence="6">
    <location>
        <begin position="159"/>
        <end position="178"/>
    </location>
</feature>
<dbReference type="PANTHER" id="PTHR23501">
    <property type="entry name" value="MAJOR FACILITATOR SUPERFAMILY"/>
    <property type="match status" value="1"/>
</dbReference>
<evidence type="ECO:0008006" key="9">
    <source>
        <dbReference type="Google" id="ProtNLM"/>
    </source>
</evidence>
<name>A0AAE0DPM8_9LECA</name>
<dbReference type="Gene3D" id="1.20.1250.20">
    <property type="entry name" value="MFS general substrate transporter like domains"/>
    <property type="match status" value="1"/>
</dbReference>
<feature type="transmembrane region" description="Helical" evidence="6">
    <location>
        <begin position="190"/>
        <end position="207"/>
    </location>
</feature>
<evidence type="ECO:0000256" key="3">
    <source>
        <dbReference type="ARBA" id="ARBA00022989"/>
    </source>
</evidence>
<evidence type="ECO:0000256" key="5">
    <source>
        <dbReference type="SAM" id="MobiDB-lite"/>
    </source>
</evidence>
<comment type="caution">
    <text evidence="7">The sequence shown here is derived from an EMBL/GenBank/DDBJ whole genome shotgun (WGS) entry which is preliminary data.</text>
</comment>
<dbReference type="GO" id="GO:0022857">
    <property type="term" value="F:transmembrane transporter activity"/>
    <property type="evidence" value="ECO:0007669"/>
    <property type="project" value="TreeGrafter"/>
</dbReference>
<dbReference type="Proteomes" id="UP001276659">
    <property type="component" value="Unassembled WGS sequence"/>
</dbReference>
<evidence type="ECO:0000256" key="6">
    <source>
        <dbReference type="SAM" id="Phobius"/>
    </source>
</evidence>
<keyword evidence="3 6" id="KW-1133">Transmembrane helix</keyword>
<feature type="transmembrane region" description="Helical" evidence="6">
    <location>
        <begin position="122"/>
        <end position="144"/>
    </location>
</feature>
<keyword evidence="4 6" id="KW-0472">Membrane</keyword>
<reference evidence="7" key="1">
    <citation type="submission" date="2022-11" db="EMBL/GenBank/DDBJ databases">
        <title>Chromosomal genome sequence assembly and mating type (MAT) locus characterization of the leprose asexual lichenized fungus Lepraria neglecta (Nyl.) Erichsen.</title>
        <authorList>
            <person name="Allen J.L."/>
            <person name="Pfeffer B."/>
        </authorList>
    </citation>
    <scope>NUCLEOTIDE SEQUENCE</scope>
    <source>
        <strain evidence="7">Allen 5258</strain>
    </source>
</reference>
<dbReference type="SUPFAM" id="SSF103473">
    <property type="entry name" value="MFS general substrate transporter"/>
    <property type="match status" value="1"/>
</dbReference>